<protein>
    <submittedName>
        <fullName evidence="1">Uncharacterized protein</fullName>
    </submittedName>
</protein>
<proteinExistence type="predicted"/>
<organism evidence="1">
    <name type="scientific">Myoviridae sp. ctNYa18</name>
    <dbReference type="NCBI Taxonomy" id="2825090"/>
    <lineage>
        <taxon>Viruses</taxon>
        <taxon>Duplodnaviria</taxon>
        <taxon>Heunggongvirae</taxon>
        <taxon>Uroviricota</taxon>
        <taxon>Caudoviricetes</taxon>
    </lineage>
</organism>
<reference evidence="1" key="1">
    <citation type="journal article" date="2021" name="Proc. Natl. Acad. Sci. U.S.A.">
        <title>A Catalog of Tens of Thousands of Viruses from Human Metagenomes Reveals Hidden Associations with Chronic Diseases.</title>
        <authorList>
            <person name="Tisza M.J."/>
            <person name="Buck C.B."/>
        </authorList>
    </citation>
    <scope>NUCLEOTIDE SEQUENCE</scope>
    <source>
        <strain evidence="1">CtNYa18</strain>
    </source>
</reference>
<dbReference type="EMBL" id="BK015422">
    <property type="protein sequence ID" value="DAE05965.1"/>
    <property type="molecule type" value="Genomic_DNA"/>
</dbReference>
<accession>A0A8S5PH81</accession>
<name>A0A8S5PH81_9CAUD</name>
<evidence type="ECO:0000313" key="1">
    <source>
        <dbReference type="EMBL" id="DAE05965.1"/>
    </source>
</evidence>
<sequence>MFNLFNKDKTPKPITIIGKYEGSHPELPGSVLNASLRCDEHGVDLYFNKGQWALARHFDWSEIEGFDFDFGNERRVSGKETSAARVVAFGLAGATVKKKKYDSGFYVQNVLYTKSGNVELILEKHYTNTGDMATTATNLESMSHTSKSTKFKKYILSKLNLESSK</sequence>